<evidence type="ECO:0008006" key="3">
    <source>
        <dbReference type="Google" id="ProtNLM"/>
    </source>
</evidence>
<proteinExistence type="predicted"/>
<keyword evidence="1" id="KW-0812">Transmembrane</keyword>
<keyword evidence="1" id="KW-0472">Membrane</keyword>
<evidence type="ECO:0000256" key="1">
    <source>
        <dbReference type="SAM" id="Phobius"/>
    </source>
</evidence>
<dbReference type="AlphaFoldDB" id="X1JN31"/>
<reference evidence="2" key="1">
    <citation type="journal article" date="2014" name="Front. Microbiol.">
        <title>High frequency of phylogenetically diverse reductive dehalogenase-homologous genes in deep subseafloor sedimentary metagenomes.</title>
        <authorList>
            <person name="Kawai M."/>
            <person name="Futagami T."/>
            <person name="Toyoda A."/>
            <person name="Takaki Y."/>
            <person name="Nishi S."/>
            <person name="Hori S."/>
            <person name="Arai W."/>
            <person name="Tsubouchi T."/>
            <person name="Morono Y."/>
            <person name="Uchiyama I."/>
            <person name="Ito T."/>
            <person name="Fujiyama A."/>
            <person name="Inagaki F."/>
            <person name="Takami H."/>
        </authorList>
    </citation>
    <scope>NUCLEOTIDE SEQUENCE</scope>
    <source>
        <strain evidence="2">Expedition CK06-06</strain>
    </source>
</reference>
<feature type="transmembrane region" description="Helical" evidence="1">
    <location>
        <begin position="6"/>
        <end position="21"/>
    </location>
</feature>
<accession>X1JN31</accession>
<sequence length="93" mass="10524">NLFNLTGVLGIIFFTIAVFYSKDYPNLYAFVYIALLIVGITYTIVLISLPKSITLDGLIIQASMQKISQYAFLLCFLIQGYGAWKLQKYKIKA</sequence>
<feature type="transmembrane region" description="Helical" evidence="1">
    <location>
        <begin position="67"/>
        <end position="84"/>
    </location>
</feature>
<evidence type="ECO:0000313" key="2">
    <source>
        <dbReference type="EMBL" id="GAH79679.1"/>
    </source>
</evidence>
<feature type="transmembrane region" description="Helical" evidence="1">
    <location>
        <begin position="28"/>
        <end position="47"/>
    </location>
</feature>
<organism evidence="2">
    <name type="scientific">marine sediment metagenome</name>
    <dbReference type="NCBI Taxonomy" id="412755"/>
    <lineage>
        <taxon>unclassified sequences</taxon>
        <taxon>metagenomes</taxon>
        <taxon>ecological metagenomes</taxon>
    </lineage>
</organism>
<keyword evidence="1" id="KW-1133">Transmembrane helix</keyword>
<feature type="non-terminal residue" evidence="2">
    <location>
        <position position="1"/>
    </location>
</feature>
<dbReference type="EMBL" id="BARU01044631">
    <property type="protein sequence ID" value="GAH79679.1"/>
    <property type="molecule type" value="Genomic_DNA"/>
</dbReference>
<name>X1JN31_9ZZZZ</name>
<protein>
    <recommendedName>
        <fullName evidence="3">DUF4149 domain-containing protein</fullName>
    </recommendedName>
</protein>
<gene>
    <name evidence="2" type="ORF">S03H2_68002</name>
</gene>
<comment type="caution">
    <text evidence="2">The sequence shown here is derived from an EMBL/GenBank/DDBJ whole genome shotgun (WGS) entry which is preliminary data.</text>
</comment>